<gene>
    <name evidence="1" type="ORF">MNB_SV-9-1245</name>
</gene>
<reference evidence="1" key="1">
    <citation type="submission" date="2016-10" db="EMBL/GenBank/DDBJ databases">
        <authorList>
            <person name="de Groot N.N."/>
        </authorList>
    </citation>
    <scope>NUCLEOTIDE SEQUENCE</scope>
</reference>
<name>A0A1W1C168_9ZZZZ</name>
<evidence type="ECO:0008006" key="2">
    <source>
        <dbReference type="Google" id="ProtNLM"/>
    </source>
</evidence>
<protein>
    <recommendedName>
        <fullName evidence="2">DNA binding HTH domain-containing protein</fullName>
    </recommendedName>
</protein>
<dbReference type="Gene3D" id="1.10.10.60">
    <property type="entry name" value="Homeodomain-like"/>
    <property type="match status" value="1"/>
</dbReference>
<dbReference type="InterPro" id="IPR009057">
    <property type="entry name" value="Homeodomain-like_sf"/>
</dbReference>
<proteinExistence type="predicted"/>
<evidence type="ECO:0000313" key="1">
    <source>
        <dbReference type="EMBL" id="SFV59494.1"/>
    </source>
</evidence>
<dbReference type="AlphaFoldDB" id="A0A1W1C168"/>
<dbReference type="SUPFAM" id="SSF46689">
    <property type="entry name" value="Homeodomain-like"/>
    <property type="match status" value="1"/>
</dbReference>
<accession>A0A1W1C168</accession>
<dbReference type="EMBL" id="FPHG01000039">
    <property type="protein sequence ID" value="SFV59494.1"/>
    <property type="molecule type" value="Genomic_DNA"/>
</dbReference>
<sequence length="247" mass="28857">MGFTMTEQFFTKSIKVQKIIKGFNLTKSLLVSSILVGEDNIGKKSLIKYLFPNIMIVDGSNQKNVEETLAISNKLIIFNFEKLTNMENLNFDNKQIIAVSNYISNERIIDDLFAFIYKMPSLKDRVEDIELLVNYFIKDVKRNLMIDKLIIDLNRVDISSNTKSLRKSVYKEAFINDCTNKDIEEILYNYLLKYMNGNNDYKKYLSLYERPLIKAGLKKFYSQLKLSSILGINRNTLRKKIHELNLN</sequence>
<organism evidence="1">
    <name type="scientific">hydrothermal vent metagenome</name>
    <dbReference type="NCBI Taxonomy" id="652676"/>
    <lineage>
        <taxon>unclassified sequences</taxon>
        <taxon>metagenomes</taxon>
        <taxon>ecological metagenomes</taxon>
    </lineage>
</organism>